<dbReference type="HAMAP" id="MF_00031">
    <property type="entry name" value="DNA_HJ_migration_RuvA"/>
    <property type="match status" value="1"/>
</dbReference>
<dbReference type="CDD" id="cd14332">
    <property type="entry name" value="UBA_RuvA_C"/>
    <property type="match status" value="1"/>
</dbReference>
<feature type="domain" description="Helix-hairpin-helix DNA-binding motif class 1" evidence="7">
    <location>
        <begin position="72"/>
        <end position="91"/>
    </location>
</feature>
<dbReference type="Gene3D" id="1.10.8.10">
    <property type="entry name" value="DNA helicase RuvA subunit, C-terminal domain"/>
    <property type="match status" value="1"/>
</dbReference>
<dbReference type="Pfam" id="PF07499">
    <property type="entry name" value="RuvA_C"/>
    <property type="match status" value="1"/>
</dbReference>
<dbReference type="GO" id="GO:0003678">
    <property type="term" value="F:DNA helicase activity"/>
    <property type="evidence" value="ECO:0007669"/>
    <property type="project" value="UniProtKB-EC"/>
</dbReference>
<dbReference type="GO" id="GO:0016787">
    <property type="term" value="F:hydrolase activity"/>
    <property type="evidence" value="ECO:0007669"/>
    <property type="project" value="UniProtKB-KW"/>
</dbReference>
<dbReference type="Pfam" id="PF14520">
    <property type="entry name" value="HHH_5"/>
    <property type="match status" value="1"/>
</dbReference>
<keyword evidence="3 6" id="KW-0238">DNA-binding</keyword>
<dbReference type="InterPro" id="IPR010994">
    <property type="entry name" value="RuvA_2-like"/>
</dbReference>
<comment type="domain">
    <text evidence="6">Has three domains with a flexible linker between the domains II and III and assumes an 'L' shape. Domain III is highly mobile and contacts RuvB.</text>
</comment>
<dbReference type="NCBIfam" id="TIGR00084">
    <property type="entry name" value="ruvA"/>
    <property type="match status" value="1"/>
</dbReference>
<organism evidence="8 9">
    <name type="scientific">Arcanobacterium wilhelmae</name>
    <dbReference type="NCBI Taxonomy" id="1803177"/>
    <lineage>
        <taxon>Bacteria</taxon>
        <taxon>Bacillati</taxon>
        <taxon>Actinomycetota</taxon>
        <taxon>Actinomycetes</taxon>
        <taxon>Actinomycetales</taxon>
        <taxon>Actinomycetaceae</taxon>
        <taxon>Arcanobacterium</taxon>
    </lineage>
</organism>
<dbReference type="Pfam" id="PF01330">
    <property type="entry name" value="RuvA_N"/>
    <property type="match status" value="1"/>
</dbReference>
<dbReference type="SUPFAM" id="SSF47781">
    <property type="entry name" value="RuvA domain 2-like"/>
    <property type="match status" value="1"/>
</dbReference>
<keyword evidence="4 6" id="KW-0233">DNA recombination</keyword>
<reference evidence="8 9" key="1">
    <citation type="submission" date="2023-07" db="EMBL/GenBank/DDBJ databases">
        <title>Sequencing the genomes of 1000 actinobacteria strains.</title>
        <authorList>
            <person name="Klenk H.-P."/>
        </authorList>
    </citation>
    <scope>NUCLEOTIDE SEQUENCE [LARGE SCALE GENOMIC DNA]</scope>
    <source>
        <strain evidence="8 9">DSM 102162</strain>
    </source>
</reference>
<evidence type="ECO:0000256" key="6">
    <source>
        <dbReference type="HAMAP-Rule" id="MF_00031"/>
    </source>
</evidence>
<name>A0ABT9N8N2_9ACTO</name>
<evidence type="ECO:0000313" key="9">
    <source>
        <dbReference type="Proteomes" id="UP001235966"/>
    </source>
</evidence>
<accession>A0ABT9N8N2</accession>
<dbReference type="SUPFAM" id="SSF50249">
    <property type="entry name" value="Nucleic acid-binding proteins"/>
    <property type="match status" value="1"/>
</dbReference>
<evidence type="ECO:0000256" key="4">
    <source>
        <dbReference type="ARBA" id="ARBA00023172"/>
    </source>
</evidence>
<evidence type="ECO:0000256" key="3">
    <source>
        <dbReference type="ARBA" id="ARBA00023125"/>
    </source>
</evidence>
<keyword evidence="8" id="KW-0547">Nucleotide-binding</keyword>
<keyword evidence="8" id="KW-0378">Hydrolase</keyword>
<dbReference type="Gene3D" id="1.10.150.20">
    <property type="entry name" value="5' to 3' exonuclease, C-terminal subdomain"/>
    <property type="match status" value="1"/>
</dbReference>
<keyword evidence="5 6" id="KW-0234">DNA repair</keyword>
<evidence type="ECO:0000256" key="5">
    <source>
        <dbReference type="ARBA" id="ARBA00023204"/>
    </source>
</evidence>
<keyword evidence="8" id="KW-0347">Helicase</keyword>
<dbReference type="InterPro" id="IPR011114">
    <property type="entry name" value="RuvA_C"/>
</dbReference>
<evidence type="ECO:0000256" key="2">
    <source>
        <dbReference type="ARBA" id="ARBA00022763"/>
    </source>
</evidence>
<comment type="similarity">
    <text evidence="6">Belongs to the RuvA family.</text>
</comment>
<dbReference type="InterPro" id="IPR012340">
    <property type="entry name" value="NA-bd_OB-fold"/>
</dbReference>
<evidence type="ECO:0000313" key="8">
    <source>
        <dbReference type="EMBL" id="MDP9800064.1"/>
    </source>
</evidence>
<dbReference type="InterPro" id="IPR036267">
    <property type="entry name" value="RuvA_C_sf"/>
</dbReference>
<dbReference type="Gene3D" id="2.40.50.140">
    <property type="entry name" value="Nucleic acid-binding proteins"/>
    <property type="match status" value="1"/>
</dbReference>
<feature type="region of interest" description="Domain III" evidence="6">
    <location>
        <begin position="145"/>
        <end position="197"/>
    </location>
</feature>
<keyword evidence="1 6" id="KW-0963">Cytoplasm</keyword>
<comment type="subunit">
    <text evidence="6">Homotetramer. Forms an RuvA(8)-RuvB(12)-Holliday junction (HJ) complex. HJ DNA is sandwiched between 2 RuvA tetramers; dsDNA enters through RuvA and exits via RuvB. An RuvB hexamer assembles on each DNA strand where it exits the tetramer. Each RuvB hexamer is contacted by two RuvA subunits (via domain III) on 2 adjacent RuvB subunits; this complex drives branch migration. In the full resolvosome a probable DNA-RuvA(4)-RuvB(12)-RuvC(2) complex forms which resolves the HJ.</text>
</comment>
<evidence type="ECO:0000259" key="7">
    <source>
        <dbReference type="SMART" id="SM00278"/>
    </source>
</evidence>
<dbReference type="InterPro" id="IPR013849">
    <property type="entry name" value="DNA_helicase_Holl-junc_RuvA_I"/>
</dbReference>
<dbReference type="InterPro" id="IPR003583">
    <property type="entry name" value="Hlx-hairpin-Hlx_DNA-bd_motif"/>
</dbReference>
<proteinExistence type="inferred from homology"/>
<comment type="caution">
    <text evidence="8">The sequence shown here is derived from an EMBL/GenBank/DDBJ whole genome shotgun (WGS) entry which is preliminary data.</text>
</comment>
<sequence>MIASLRGEVLQVGISSAVIDVAGVGYQVLATPNTLSRLQIGHEVHIWTSLVVREDSMTLFGFASTDEKSVFETLTGVSGIGPKIALAVLAVFTPDELRRALASRDEKALGRVPGIGKKSAQRMILEIGDKLGPVLGEAPAAGGTSEAIDPAVLEGLISLGWRESEAEEAIRAARENGAGSSVPELLRAALQVLGSRR</sequence>
<evidence type="ECO:0000256" key="1">
    <source>
        <dbReference type="ARBA" id="ARBA00022490"/>
    </source>
</evidence>
<dbReference type="EMBL" id="JAUSQW010000001">
    <property type="protein sequence ID" value="MDP9800064.1"/>
    <property type="molecule type" value="Genomic_DNA"/>
</dbReference>
<comment type="caution">
    <text evidence="6">Lacks conserved residue(s) required for the propagation of feature annotation.</text>
</comment>
<keyword evidence="8" id="KW-0067">ATP-binding</keyword>
<keyword evidence="9" id="KW-1185">Reference proteome</keyword>
<dbReference type="InterPro" id="IPR000085">
    <property type="entry name" value="RuvA"/>
</dbReference>
<comment type="function">
    <text evidence="6">The RuvA-RuvB-RuvC complex processes Holliday junction (HJ) DNA during genetic recombination and DNA repair, while the RuvA-RuvB complex plays an important role in the rescue of blocked DNA replication forks via replication fork reversal (RFR). RuvA specifically binds to HJ cruciform DNA, conferring on it an open structure. The RuvB hexamer acts as an ATP-dependent pump, pulling dsDNA into and through the RuvAB complex. HJ branch migration allows RuvC to scan DNA until it finds its consensus sequence, where it cleaves and resolves the cruciform DNA.</text>
</comment>
<keyword evidence="2 6" id="KW-0227">DNA damage</keyword>
<gene>
    <name evidence="6" type="primary">ruvA</name>
    <name evidence="8" type="ORF">J2S49_000140</name>
</gene>
<feature type="domain" description="Helix-hairpin-helix DNA-binding motif class 1" evidence="7">
    <location>
        <begin position="107"/>
        <end position="126"/>
    </location>
</feature>
<dbReference type="Proteomes" id="UP001235966">
    <property type="component" value="Unassembled WGS sequence"/>
</dbReference>
<protein>
    <recommendedName>
        <fullName evidence="6">Holliday junction branch migration complex subunit RuvA</fullName>
    </recommendedName>
</protein>
<comment type="subcellular location">
    <subcellularLocation>
        <location evidence="6">Cytoplasm</location>
    </subcellularLocation>
</comment>
<dbReference type="SUPFAM" id="SSF46929">
    <property type="entry name" value="DNA helicase RuvA subunit, C-terminal domain"/>
    <property type="match status" value="1"/>
</dbReference>
<dbReference type="SMART" id="SM00278">
    <property type="entry name" value="HhH1"/>
    <property type="match status" value="2"/>
</dbReference>
<dbReference type="RefSeq" id="WP_278057517.1">
    <property type="nucleotide sequence ID" value="NZ_CP121247.1"/>
</dbReference>